<name>A0A517WUS1_9PLAN</name>
<dbReference type="AlphaFoldDB" id="A0A517WUS1"/>
<gene>
    <name evidence="1" type="ORF">V202x_23750</name>
</gene>
<accession>A0A517WUS1</accession>
<reference evidence="1 2" key="1">
    <citation type="submission" date="2019-03" db="EMBL/GenBank/DDBJ databases">
        <title>Deep-cultivation of Planctomycetes and their phenomic and genomic characterization uncovers novel biology.</title>
        <authorList>
            <person name="Wiegand S."/>
            <person name="Jogler M."/>
            <person name="Boedeker C."/>
            <person name="Pinto D."/>
            <person name="Vollmers J."/>
            <person name="Rivas-Marin E."/>
            <person name="Kohn T."/>
            <person name="Peeters S.H."/>
            <person name="Heuer A."/>
            <person name="Rast P."/>
            <person name="Oberbeckmann S."/>
            <person name="Bunk B."/>
            <person name="Jeske O."/>
            <person name="Meyerdierks A."/>
            <person name="Storesund J.E."/>
            <person name="Kallscheuer N."/>
            <person name="Luecker S."/>
            <person name="Lage O.M."/>
            <person name="Pohl T."/>
            <person name="Merkel B.J."/>
            <person name="Hornburger P."/>
            <person name="Mueller R.-W."/>
            <person name="Bruemmer F."/>
            <person name="Labrenz M."/>
            <person name="Spormann A.M."/>
            <person name="Op den Camp H."/>
            <person name="Overmann J."/>
            <person name="Amann R."/>
            <person name="Jetten M.S.M."/>
            <person name="Mascher T."/>
            <person name="Medema M.H."/>
            <person name="Devos D.P."/>
            <person name="Kaster A.-K."/>
            <person name="Ovreas L."/>
            <person name="Rohde M."/>
            <person name="Galperin M.Y."/>
            <person name="Jogler C."/>
        </authorList>
    </citation>
    <scope>NUCLEOTIDE SEQUENCE [LARGE SCALE GENOMIC DNA]</scope>
    <source>
        <strain evidence="1 2">V202</strain>
    </source>
</reference>
<dbReference type="Proteomes" id="UP000318384">
    <property type="component" value="Chromosome"/>
</dbReference>
<proteinExistence type="predicted"/>
<organism evidence="1 2">
    <name type="scientific">Gimesia aquarii</name>
    <dbReference type="NCBI Taxonomy" id="2527964"/>
    <lineage>
        <taxon>Bacteria</taxon>
        <taxon>Pseudomonadati</taxon>
        <taxon>Planctomycetota</taxon>
        <taxon>Planctomycetia</taxon>
        <taxon>Planctomycetales</taxon>
        <taxon>Planctomycetaceae</taxon>
        <taxon>Gimesia</taxon>
    </lineage>
</organism>
<protein>
    <submittedName>
        <fullName evidence="1">Uncharacterized protein</fullName>
    </submittedName>
</protein>
<sequence length="263" mass="27447">MTLTFDAAPVDWTFWLTSMVLLLNKRMFPPPKIPERPSTVSTAMVLKSNISIIPVVVLAASVLTSTLISSENRPPMPVAARSATRSAVIPVNSDASLSVRLPLELVSRTSFPAAVISVRSISPSAVNSISPVPELIMIPSIMVMPPNVDSISIRPFVELMFSSICKSSSVVSAIPVTACKPCNPLIPPMVNSAPLLLSRLIAPPASASRFATSISTASPAPPTSTVAVKIAVAALKASAALDPPSVIEPPEALRSALPVVITS</sequence>
<keyword evidence="2" id="KW-1185">Reference proteome</keyword>
<dbReference type="EMBL" id="CP037422">
    <property type="protein sequence ID" value="QDU09005.1"/>
    <property type="molecule type" value="Genomic_DNA"/>
</dbReference>
<evidence type="ECO:0000313" key="1">
    <source>
        <dbReference type="EMBL" id="QDU09005.1"/>
    </source>
</evidence>
<evidence type="ECO:0000313" key="2">
    <source>
        <dbReference type="Proteomes" id="UP000318384"/>
    </source>
</evidence>